<gene>
    <name evidence="2" type="ORF">M2A_1641</name>
</gene>
<feature type="domain" description="DUF1214" evidence="1">
    <location>
        <begin position="75"/>
        <end position="181"/>
    </location>
</feature>
<reference evidence="2 3" key="1">
    <citation type="submission" date="2014-07" db="EMBL/GenBank/DDBJ databases">
        <title>Tepidicaulis marinum gen. nov., sp. nov., a novel marine bacterium denitrifying nitrate to nitrous oxide strictly under microaerobic conditions.</title>
        <authorList>
            <person name="Takeuchi M."/>
            <person name="Yamagishi T."/>
            <person name="Kamagata Y."/>
            <person name="Oshima K."/>
            <person name="Hattori M."/>
            <person name="Katayama T."/>
            <person name="Hanada S."/>
            <person name="Tamaki H."/>
            <person name="Marumo K."/>
            <person name="Maeda H."/>
            <person name="Nedachi M."/>
            <person name="Iwasaki W."/>
            <person name="Suwa Y."/>
            <person name="Sakata S."/>
        </authorList>
    </citation>
    <scope>NUCLEOTIDE SEQUENCE [LARGE SCALE GENOMIC DNA]</scope>
    <source>
        <strain evidence="2 3">MA2</strain>
    </source>
</reference>
<dbReference type="Pfam" id="PF06742">
    <property type="entry name" value="DUF1214"/>
    <property type="match status" value="1"/>
</dbReference>
<comment type="caution">
    <text evidence="2">The sequence shown here is derived from an EMBL/GenBank/DDBJ whole genome shotgun (WGS) entry which is preliminary data.</text>
</comment>
<dbReference type="InterPro" id="IPR037049">
    <property type="entry name" value="DUF1214_C_sf"/>
</dbReference>
<dbReference type="SUPFAM" id="SSF160935">
    <property type="entry name" value="VPA0735-like"/>
    <property type="match status" value="1"/>
</dbReference>
<dbReference type="PIRSF" id="PIRSF009471">
    <property type="entry name" value="UCP009471"/>
    <property type="match status" value="1"/>
</dbReference>
<dbReference type="STRING" id="1333998.M2A_1641"/>
<name>A0A081BAS4_9HYPH</name>
<proteinExistence type="predicted"/>
<dbReference type="Gene3D" id="2.60.120.600">
    <property type="entry name" value="Domain of unknown function DUF1214, C-terminal domain"/>
    <property type="match status" value="1"/>
</dbReference>
<protein>
    <submittedName>
        <fullName evidence="2">Conserved protein</fullName>
    </submittedName>
</protein>
<dbReference type="RefSeq" id="WP_052379313.1">
    <property type="nucleotide sequence ID" value="NZ_BBIO01000007.1"/>
</dbReference>
<dbReference type="InterPro" id="IPR010621">
    <property type="entry name" value="DUF1214"/>
</dbReference>
<dbReference type="eggNOG" id="COG5402">
    <property type="taxonomic scope" value="Bacteria"/>
</dbReference>
<evidence type="ECO:0000313" key="3">
    <source>
        <dbReference type="Proteomes" id="UP000028702"/>
    </source>
</evidence>
<evidence type="ECO:0000313" key="2">
    <source>
        <dbReference type="EMBL" id="GAK45142.1"/>
    </source>
</evidence>
<dbReference type="Proteomes" id="UP000028702">
    <property type="component" value="Unassembled WGS sequence"/>
</dbReference>
<dbReference type="EMBL" id="BBIO01000007">
    <property type="protein sequence ID" value="GAK45142.1"/>
    <property type="molecule type" value="Genomic_DNA"/>
</dbReference>
<evidence type="ECO:0000259" key="1">
    <source>
        <dbReference type="Pfam" id="PF06742"/>
    </source>
</evidence>
<keyword evidence="3" id="KW-1185">Reference proteome</keyword>
<dbReference type="AlphaFoldDB" id="A0A081BAS4"/>
<accession>A0A081BAS4</accession>
<sequence>MKLAGKLIAALLVALALGVGSAWWIVDGGLGRLGFGAAAQNGAWHTNLAIGSPAADPYTRAAVARQGLLALSKSETVYFTAFSDDSGAALKTNCAYVISGGKLPARWWSITAYGADHYLIPNRADKYSAAMNTVTWTNERFLFTVGPEEESESAQGDFVPTGYEGGSGASFSLTLRLYNPEPEVAAAPQNLTLPTITKERCR</sequence>
<dbReference type="InterPro" id="IPR012038">
    <property type="entry name" value="UCP009471"/>
</dbReference>
<dbReference type="PANTHER" id="PTHR36509:SF2">
    <property type="entry name" value="BLL3101 PROTEIN"/>
    <property type="match status" value="1"/>
</dbReference>
<organism evidence="2 3">
    <name type="scientific">Tepidicaulis marinus</name>
    <dbReference type="NCBI Taxonomy" id="1333998"/>
    <lineage>
        <taxon>Bacteria</taxon>
        <taxon>Pseudomonadati</taxon>
        <taxon>Pseudomonadota</taxon>
        <taxon>Alphaproteobacteria</taxon>
        <taxon>Hyphomicrobiales</taxon>
        <taxon>Parvibaculaceae</taxon>
        <taxon>Tepidicaulis</taxon>
    </lineage>
</organism>
<dbReference type="PANTHER" id="PTHR36509">
    <property type="entry name" value="BLL3101 PROTEIN"/>
    <property type="match status" value="1"/>
</dbReference>